<dbReference type="RefSeq" id="WP_379741952.1">
    <property type="nucleotide sequence ID" value="NZ_JBHSVN010000001.1"/>
</dbReference>
<keyword evidence="1" id="KW-0378">Hydrolase</keyword>
<dbReference type="GO" id="GO:0016787">
    <property type="term" value="F:hydrolase activity"/>
    <property type="evidence" value="ECO:0007669"/>
    <property type="project" value="UniProtKB-KW"/>
</dbReference>
<keyword evidence="2" id="KW-1185">Reference proteome</keyword>
<accession>A0ABD5UVN3</accession>
<dbReference type="InterPro" id="IPR036412">
    <property type="entry name" value="HAD-like_sf"/>
</dbReference>
<dbReference type="EMBL" id="JBHSXL010000006">
    <property type="protein sequence ID" value="MFC6892206.1"/>
    <property type="molecule type" value="Genomic_DNA"/>
</dbReference>
<dbReference type="InterPro" id="IPR023214">
    <property type="entry name" value="HAD_sf"/>
</dbReference>
<dbReference type="SFLD" id="SFLDG01129">
    <property type="entry name" value="C1.5:_HAD__Beta-PGM__Phosphata"/>
    <property type="match status" value="1"/>
</dbReference>
<organism evidence="1 2">
    <name type="scientific">Halopenitus salinus</name>
    <dbReference type="NCBI Taxonomy" id="1198295"/>
    <lineage>
        <taxon>Archaea</taxon>
        <taxon>Methanobacteriati</taxon>
        <taxon>Methanobacteriota</taxon>
        <taxon>Stenosarchaea group</taxon>
        <taxon>Halobacteria</taxon>
        <taxon>Halobacteriales</taxon>
        <taxon>Haloferacaceae</taxon>
        <taxon>Halopenitus</taxon>
    </lineage>
</organism>
<reference evidence="1 2" key="1">
    <citation type="journal article" date="2019" name="Int. J. Syst. Evol. Microbiol.">
        <title>The Global Catalogue of Microorganisms (GCM) 10K type strain sequencing project: providing services to taxonomists for standard genome sequencing and annotation.</title>
        <authorList>
            <consortium name="The Broad Institute Genomics Platform"/>
            <consortium name="The Broad Institute Genome Sequencing Center for Infectious Disease"/>
            <person name="Wu L."/>
            <person name="Ma J."/>
        </authorList>
    </citation>
    <scope>NUCLEOTIDE SEQUENCE [LARGE SCALE GENOMIC DNA]</scope>
    <source>
        <strain evidence="1 2">SKJ47</strain>
    </source>
</reference>
<sequence length="226" mass="25577">MTEVALFDMDGVFLEGDGTDPRVYRAAAHDALREHGVRRVSDEHASILEETEYRPAMDETCRELDIDRDEWWRTRESHASRRANARIRSGDRPLYDDVEAILELPDHLPTGLVSNNRHETAKFVADYCFPERFDVAIGRKPTLADYRRKKPEPTFLERALSSLSAESVDSGHYVGDRETDVIAARRVGLESILLDRPHVNAAEVTAEPDHVVTSLREAVRIVEDGG</sequence>
<gene>
    <name evidence="1" type="ORF">ACFQE9_06235</name>
</gene>
<dbReference type="InterPro" id="IPR050155">
    <property type="entry name" value="HAD-like_hydrolase_sf"/>
</dbReference>
<evidence type="ECO:0000313" key="1">
    <source>
        <dbReference type="EMBL" id="MFC6892206.1"/>
    </source>
</evidence>
<dbReference type="SUPFAM" id="SSF56784">
    <property type="entry name" value="HAD-like"/>
    <property type="match status" value="1"/>
</dbReference>
<dbReference type="Pfam" id="PF00702">
    <property type="entry name" value="Hydrolase"/>
    <property type="match status" value="1"/>
</dbReference>
<dbReference type="AlphaFoldDB" id="A0ABD5UVN3"/>
<evidence type="ECO:0000313" key="2">
    <source>
        <dbReference type="Proteomes" id="UP001596296"/>
    </source>
</evidence>
<dbReference type="EC" id="3.-.-.-" evidence="1"/>
<dbReference type="Gene3D" id="3.40.50.1000">
    <property type="entry name" value="HAD superfamily/HAD-like"/>
    <property type="match status" value="1"/>
</dbReference>
<dbReference type="PANTHER" id="PTHR43434">
    <property type="entry name" value="PHOSPHOGLYCOLATE PHOSPHATASE"/>
    <property type="match status" value="1"/>
</dbReference>
<dbReference type="SFLD" id="SFLDS00003">
    <property type="entry name" value="Haloacid_Dehalogenase"/>
    <property type="match status" value="1"/>
</dbReference>
<dbReference type="Proteomes" id="UP001596296">
    <property type="component" value="Unassembled WGS sequence"/>
</dbReference>
<proteinExistence type="predicted"/>
<protein>
    <submittedName>
        <fullName evidence="1">HAD family hydrolase</fullName>
        <ecNumber evidence="1">3.-.-.-</ecNumber>
    </submittedName>
</protein>
<dbReference type="PANTHER" id="PTHR43434:SF1">
    <property type="entry name" value="PHOSPHOGLYCOLATE PHOSPHATASE"/>
    <property type="match status" value="1"/>
</dbReference>
<name>A0ABD5UVN3_9EURY</name>
<comment type="caution">
    <text evidence="1">The sequence shown here is derived from an EMBL/GenBank/DDBJ whole genome shotgun (WGS) entry which is preliminary data.</text>
</comment>